<protein>
    <submittedName>
        <fullName evidence="10">Acyl-CoA dehydrogenase</fullName>
    </submittedName>
</protein>
<comment type="caution">
    <text evidence="10">The sequence shown here is derived from an EMBL/GenBank/DDBJ whole genome shotgun (WGS) entry which is preliminary data.</text>
</comment>
<dbReference type="EMBL" id="BIFH01000023">
    <property type="protein sequence ID" value="GCD97388.1"/>
    <property type="molecule type" value="Genomic_DNA"/>
</dbReference>
<name>A0A401YRZ3_9ACTN</name>
<dbReference type="InterPro" id="IPR013786">
    <property type="entry name" value="AcylCoA_DH/ox_N"/>
</dbReference>
<dbReference type="GO" id="GO:0050660">
    <property type="term" value="F:flavin adenine dinucleotide binding"/>
    <property type="evidence" value="ECO:0007669"/>
    <property type="project" value="InterPro"/>
</dbReference>
<dbReference type="Pfam" id="PF02770">
    <property type="entry name" value="Acyl-CoA_dh_M"/>
    <property type="match status" value="1"/>
</dbReference>
<organism evidence="10 11">
    <name type="scientific">Embleya hyalina</name>
    <dbReference type="NCBI Taxonomy" id="516124"/>
    <lineage>
        <taxon>Bacteria</taxon>
        <taxon>Bacillati</taxon>
        <taxon>Actinomycetota</taxon>
        <taxon>Actinomycetes</taxon>
        <taxon>Kitasatosporales</taxon>
        <taxon>Streptomycetaceae</taxon>
        <taxon>Embleya</taxon>
    </lineage>
</organism>
<evidence type="ECO:0000313" key="11">
    <source>
        <dbReference type="Proteomes" id="UP000286931"/>
    </source>
</evidence>
<keyword evidence="5 6" id="KW-0560">Oxidoreductase</keyword>
<dbReference type="InterPro" id="IPR009100">
    <property type="entry name" value="AcylCoA_DH/oxidase_NM_dom_sf"/>
</dbReference>
<evidence type="ECO:0000259" key="8">
    <source>
        <dbReference type="Pfam" id="PF02770"/>
    </source>
</evidence>
<evidence type="ECO:0000256" key="5">
    <source>
        <dbReference type="ARBA" id="ARBA00023002"/>
    </source>
</evidence>
<dbReference type="InterPro" id="IPR046373">
    <property type="entry name" value="Acyl-CoA_Oxase/DH_mid-dom_sf"/>
</dbReference>
<proteinExistence type="inferred from homology"/>
<gene>
    <name evidence="10" type="ORF">EHYA_05080</name>
</gene>
<comment type="cofactor">
    <cofactor evidence="1 6">
        <name>FAD</name>
        <dbReference type="ChEBI" id="CHEBI:57692"/>
    </cofactor>
</comment>
<dbReference type="Gene3D" id="1.10.540.10">
    <property type="entry name" value="Acyl-CoA dehydrogenase/oxidase, N-terminal domain"/>
    <property type="match status" value="1"/>
</dbReference>
<evidence type="ECO:0000256" key="2">
    <source>
        <dbReference type="ARBA" id="ARBA00009347"/>
    </source>
</evidence>
<dbReference type="Proteomes" id="UP000286931">
    <property type="component" value="Unassembled WGS sequence"/>
</dbReference>
<dbReference type="SUPFAM" id="SSF56645">
    <property type="entry name" value="Acyl-CoA dehydrogenase NM domain-like"/>
    <property type="match status" value="1"/>
</dbReference>
<evidence type="ECO:0000259" key="7">
    <source>
        <dbReference type="Pfam" id="PF00441"/>
    </source>
</evidence>
<dbReference type="PANTHER" id="PTHR43884">
    <property type="entry name" value="ACYL-COA DEHYDROGENASE"/>
    <property type="match status" value="1"/>
</dbReference>
<dbReference type="CDD" id="cd00567">
    <property type="entry name" value="ACAD"/>
    <property type="match status" value="1"/>
</dbReference>
<sequence>MSAKELRHVDVEFSDEQQEIRKALRDVFDRHSDSPAVRAVMATETGYDAEVWRRVCEQTGLAGLAIPEQYGGVGFGFTELVVAMEEMGRALFPSPFLASSVLTAYALLHAGDEAARAEHLPGLAAGETLGALALAEPGRRDVRAVEMAARADGDGWRLDGVKTHVIDGLIADLIVVGARVEGGSAATPYKGGGGRRVGGDLALFTVDRDAAGLTRTALPTLDQTRKQARLTFADTPARLLGVLGADAALERVLALAEIAVAAEAVGGAGRCLEATVEYTKGRVQFGRPIGSFQAIKHRCADLYVEVETARSALYYAAWAATEAEAAGLASPGELAVMAPLAMTTATAAYRHVAEEMIQLHGGVGFTWEYDCHLYLKRAITSAHLLGERGLQRERIAALAGI</sequence>
<evidence type="ECO:0000256" key="3">
    <source>
        <dbReference type="ARBA" id="ARBA00022630"/>
    </source>
</evidence>
<dbReference type="GO" id="GO:0003995">
    <property type="term" value="F:acyl-CoA dehydrogenase activity"/>
    <property type="evidence" value="ECO:0007669"/>
    <property type="project" value="TreeGrafter"/>
</dbReference>
<reference evidence="10 11" key="1">
    <citation type="submission" date="2018-12" db="EMBL/GenBank/DDBJ databases">
        <title>Draft genome sequence of Embleya hyalina NBRC 13850T.</title>
        <authorList>
            <person name="Komaki H."/>
            <person name="Hosoyama A."/>
            <person name="Kimura A."/>
            <person name="Ichikawa N."/>
            <person name="Tamura T."/>
        </authorList>
    </citation>
    <scope>NUCLEOTIDE SEQUENCE [LARGE SCALE GENOMIC DNA]</scope>
    <source>
        <strain evidence="10 11">NBRC 13850</strain>
    </source>
</reference>
<dbReference type="PANTHER" id="PTHR43884:SF20">
    <property type="entry name" value="ACYL-COA DEHYDROGENASE FADE28"/>
    <property type="match status" value="1"/>
</dbReference>
<feature type="domain" description="Acyl-CoA oxidase/dehydrogenase middle" evidence="8">
    <location>
        <begin position="131"/>
        <end position="220"/>
    </location>
</feature>
<dbReference type="Gene3D" id="1.20.140.10">
    <property type="entry name" value="Butyryl-CoA Dehydrogenase, subunit A, domain 3"/>
    <property type="match status" value="1"/>
</dbReference>
<keyword evidence="4 6" id="KW-0274">FAD</keyword>
<dbReference type="RefSeq" id="WP_246126872.1">
    <property type="nucleotide sequence ID" value="NZ_BIFH01000023.1"/>
</dbReference>
<dbReference type="Gene3D" id="2.40.110.10">
    <property type="entry name" value="Butyryl-CoA Dehydrogenase, subunit A, domain 2"/>
    <property type="match status" value="1"/>
</dbReference>
<evidence type="ECO:0000313" key="10">
    <source>
        <dbReference type="EMBL" id="GCD97388.1"/>
    </source>
</evidence>
<evidence type="ECO:0000259" key="9">
    <source>
        <dbReference type="Pfam" id="PF02771"/>
    </source>
</evidence>
<evidence type="ECO:0000256" key="6">
    <source>
        <dbReference type="RuleBase" id="RU362125"/>
    </source>
</evidence>
<dbReference type="InterPro" id="IPR036250">
    <property type="entry name" value="AcylCo_DH-like_C"/>
</dbReference>
<keyword evidence="3 6" id="KW-0285">Flavoprotein</keyword>
<dbReference type="Pfam" id="PF02771">
    <property type="entry name" value="Acyl-CoA_dh_N"/>
    <property type="match status" value="1"/>
</dbReference>
<dbReference type="InterPro" id="IPR006091">
    <property type="entry name" value="Acyl-CoA_Oxase/DH_mid-dom"/>
</dbReference>
<dbReference type="AlphaFoldDB" id="A0A401YRZ3"/>
<evidence type="ECO:0000256" key="1">
    <source>
        <dbReference type="ARBA" id="ARBA00001974"/>
    </source>
</evidence>
<evidence type="ECO:0000256" key="4">
    <source>
        <dbReference type="ARBA" id="ARBA00022827"/>
    </source>
</evidence>
<dbReference type="InterPro" id="IPR009075">
    <property type="entry name" value="AcylCo_DH/oxidase_C"/>
</dbReference>
<keyword evidence="11" id="KW-1185">Reference proteome</keyword>
<accession>A0A401YRZ3</accession>
<dbReference type="SUPFAM" id="SSF47203">
    <property type="entry name" value="Acyl-CoA dehydrogenase C-terminal domain-like"/>
    <property type="match status" value="1"/>
</dbReference>
<dbReference type="InterPro" id="IPR037069">
    <property type="entry name" value="AcylCoA_DH/ox_N_sf"/>
</dbReference>
<comment type="similarity">
    <text evidence="2 6">Belongs to the acyl-CoA dehydrogenase family.</text>
</comment>
<feature type="domain" description="Acyl-CoA dehydrogenase/oxidase N-terminal" evidence="9">
    <location>
        <begin position="14"/>
        <end position="127"/>
    </location>
</feature>
<feature type="domain" description="Acyl-CoA dehydrogenase/oxidase C-terminal" evidence="7">
    <location>
        <begin position="244"/>
        <end position="397"/>
    </location>
</feature>
<dbReference type="Pfam" id="PF00441">
    <property type="entry name" value="Acyl-CoA_dh_1"/>
    <property type="match status" value="1"/>
</dbReference>